<feature type="domain" description="Rap-GAP" evidence="12">
    <location>
        <begin position="2196"/>
        <end position="2414"/>
    </location>
</feature>
<dbReference type="Proteomes" id="UP000010556">
    <property type="component" value="Unassembled WGS sequence"/>
</dbReference>
<evidence type="ECO:0000256" key="11">
    <source>
        <dbReference type="SAM" id="MobiDB-lite"/>
    </source>
</evidence>
<dbReference type="PROSITE" id="PS50085">
    <property type="entry name" value="RAPGAP"/>
    <property type="match status" value="1"/>
</dbReference>
<dbReference type="SUPFAM" id="SSF111347">
    <property type="entry name" value="Rap/Ran-GAP"/>
    <property type="match status" value="1"/>
</dbReference>
<keyword evidence="5 10" id="KW-0812">Transmembrane</keyword>
<dbReference type="InterPro" id="IPR035974">
    <property type="entry name" value="Rap/Ran-GAP_sf"/>
</dbReference>
<dbReference type="PANTHER" id="PTHR12372:SF4">
    <property type="entry name" value="PECANEX-LIKE PROTEIN 3"/>
    <property type="match status" value="1"/>
</dbReference>
<feature type="transmembrane region" description="Helical" evidence="10">
    <location>
        <begin position="833"/>
        <end position="849"/>
    </location>
</feature>
<dbReference type="Pfam" id="PF21022">
    <property type="entry name" value="Rap-GAP_dimer"/>
    <property type="match status" value="1"/>
</dbReference>
<gene>
    <name evidence="13" type="ORF">MDA_GLEAN10017898</name>
</gene>
<feature type="compositionally biased region" description="Basic and acidic residues" evidence="11">
    <location>
        <begin position="213"/>
        <end position="224"/>
    </location>
</feature>
<feature type="compositionally biased region" description="Low complexity" evidence="11">
    <location>
        <begin position="394"/>
        <end position="409"/>
    </location>
</feature>
<evidence type="ECO:0000259" key="12">
    <source>
        <dbReference type="PROSITE" id="PS50085"/>
    </source>
</evidence>
<dbReference type="Pfam" id="PF05041">
    <property type="entry name" value="Pecanex_C"/>
    <property type="match status" value="1"/>
</dbReference>
<feature type="compositionally biased region" description="Low complexity" evidence="11">
    <location>
        <begin position="155"/>
        <end position="169"/>
    </location>
</feature>
<feature type="region of interest" description="Disordered" evidence="11">
    <location>
        <begin position="213"/>
        <end position="463"/>
    </location>
</feature>
<feature type="transmembrane region" description="Helical" evidence="10">
    <location>
        <begin position="6"/>
        <end position="24"/>
    </location>
</feature>
<dbReference type="PANTHER" id="PTHR12372">
    <property type="entry name" value="PECANEX"/>
    <property type="match status" value="1"/>
</dbReference>
<dbReference type="InterPro" id="IPR039797">
    <property type="entry name" value="Pecanex"/>
</dbReference>
<feature type="compositionally biased region" description="Low complexity" evidence="11">
    <location>
        <begin position="1975"/>
        <end position="1985"/>
    </location>
</feature>
<feature type="compositionally biased region" description="Pro residues" evidence="11">
    <location>
        <begin position="1923"/>
        <end position="1950"/>
    </location>
</feature>
<feature type="region of interest" description="Disordered" evidence="11">
    <location>
        <begin position="537"/>
        <end position="574"/>
    </location>
</feature>
<dbReference type="GO" id="GO:0005096">
    <property type="term" value="F:GTPase activator activity"/>
    <property type="evidence" value="ECO:0007669"/>
    <property type="project" value="UniProtKB-UniRule"/>
</dbReference>
<feature type="transmembrane region" description="Helical" evidence="10">
    <location>
        <begin position="856"/>
        <end position="879"/>
    </location>
</feature>
<evidence type="ECO:0000313" key="14">
    <source>
        <dbReference type="Proteomes" id="UP000010556"/>
    </source>
</evidence>
<dbReference type="GO" id="GO:0051056">
    <property type="term" value="P:regulation of small GTPase mediated signal transduction"/>
    <property type="evidence" value="ECO:0007669"/>
    <property type="project" value="InterPro"/>
</dbReference>
<protein>
    <recommendedName>
        <fullName evidence="10">Pecanex-like protein</fullName>
    </recommendedName>
</protein>
<feature type="region of interest" description="Disordered" evidence="11">
    <location>
        <begin position="1871"/>
        <end position="2033"/>
    </location>
</feature>
<feature type="region of interest" description="Disordered" evidence="11">
    <location>
        <begin position="145"/>
        <end position="182"/>
    </location>
</feature>
<evidence type="ECO:0000256" key="10">
    <source>
        <dbReference type="RuleBase" id="RU367089"/>
    </source>
</evidence>
<keyword evidence="14" id="KW-1185">Reference proteome</keyword>
<feature type="transmembrane region" description="Helical" evidence="10">
    <location>
        <begin position="997"/>
        <end position="1015"/>
    </location>
</feature>
<feature type="compositionally biased region" description="Polar residues" evidence="11">
    <location>
        <begin position="377"/>
        <end position="386"/>
    </location>
</feature>
<accession>L5LDA8</accession>
<evidence type="ECO:0000256" key="3">
    <source>
        <dbReference type="ARBA" id="ARBA00022468"/>
    </source>
</evidence>
<feature type="compositionally biased region" description="Basic residues" evidence="11">
    <location>
        <begin position="341"/>
        <end position="359"/>
    </location>
</feature>
<dbReference type="Pfam" id="PF02145">
    <property type="entry name" value="Rap_GAP"/>
    <property type="match status" value="1"/>
</dbReference>
<evidence type="ECO:0000256" key="1">
    <source>
        <dbReference type="ARBA" id="ARBA00004141"/>
    </source>
</evidence>
<dbReference type="FunFam" id="3.40.50.11210:FF:000002">
    <property type="entry name" value="Signal-induced proliferation-associated 1-like protein 1"/>
    <property type="match status" value="1"/>
</dbReference>
<keyword evidence="8 10" id="KW-0472">Membrane</keyword>
<evidence type="ECO:0000256" key="5">
    <source>
        <dbReference type="ARBA" id="ARBA00022692"/>
    </source>
</evidence>
<comment type="subcellular location">
    <subcellularLocation>
        <location evidence="1 10">Membrane</location>
        <topology evidence="1 10">Multi-pass membrane protein</topology>
    </subcellularLocation>
</comment>
<organism evidence="13 14">
    <name type="scientific">Myotis davidii</name>
    <name type="common">David's myotis</name>
    <dbReference type="NCBI Taxonomy" id="225400"/>
    <lineage>
        <taxon>Eukaryota</taxon>
        <taxon>Metazoa</taxon>
        <taxon>Chordata</taxon>
        <taxon>Craniata</taxon>
        <taxon>Vertebrata</taxon>
        <taxon>Euteleostomi</taxon>
        <taxon>Mammalia</taxon>
        <taxon>Eutheria</taxon>
        <taxon>Laurasiatheria</taxon>
        <taxon>Chiroptera</taxon>
        <taxon>Yangochiroptera</taxon>
        <taxon>Vespertilionidae</taxon>
        <taxon>Myotis</taxon>
    </lineage>
</organism>
<evidence type="ECO:0000256" key="6">
    <source>
        <dbReference type="ARBA" id="ARBA00022989"/>
    </source>
</evidence>
<dbReference type="Gene3D" id="6.10.140.210">
    <property type="match status" value="1"/>
</dbReference>
<keyword evidence="7" id="KW-0175">Coiled coil</keyword>
<evidence type="ECO:0000256" key="4">
    <source>
        <dbReference type="ARBA" id="ARBA00022553"/>
    </source>
</evidence>
<evidence type="ECO:0000313" key="13">
    <source>
        <dbReference type="EMBL" id="ELK24334.1"/>
    </source>
</evidence>
<evidence type="ECO:0000256" key="9">
    <source>
        <dbReference type="PROSITE-ProRule" id="PRU00165"/>
    </source>
</evidence>
<feature type="transmembrane region" description="Helical" evidence="10">
    <location>
        <begin position="930"/>
        <end position="949"/>
    </location>
</feature>
<feature type="transmembrane region" description="Helical" evidence="10">
    <location>
        <begin position="1027"/>
        <end position="1047"/>
    </location>
</feature>
<dbReference type="InterPro" id="IPR007735">
    <property type="entry name" value="Pecanex_C"/>
</dbReference>
<reference evidence="14" key="1">
    <citation type="journal article" date="2013" name="Science">
        <title>Comparative analysis of bat genomes provides insight into the evolution of flight and immunity.</title>
        <authorList>
            <person name="Zhang G."/>
            <person name="Cowled C."/>
            <person name="Shi Z."/>
            <person name="Huang Z."/>
            <person name="Bishop-Lilly K.A."/>
            <person name="Fang X."/>
            <person name="Wynne J.W."/>
            <person name="Xiong Z."/>
            <person name="Baker M.L."/>
            <person name="Zhao W."/>
            <person name="Tachedjian M."/>
            <person name="Zhu Y."/>
            <person name="Zhou P."/>
            <person name="Jiang X."/>
            <person name="Ng J."/>
            <person name="Yang L."/>
            <person name="Wu L."/>
            <person name="Xiao J."/>
            <person name="Feng Y."/>
            <person name="Chen Y."/>
            <person name="Sun X."/>
            <person name="Zhang Y."/>
            <person name="Marsh G.A."/>
            <person name="Crameri G."/>
            <person name="Broder C.C."/>
            <person name="Frey K.G."/>
            <person name="Wang L.F."/>
            <person name="Wang J."/>
        </authorList>
    </citation>
    <scope>NUCLEOTIDE SEQUENCE [LARGE SCALE GENOMIC DNA]</scope>
</reference>
<feature type="transmembrane region" description="Helical" evidence="10">
    <location>
        <begin position="743"/>
        <end position="762"/>
    </location>
</feature>
<comment type="similarity">
    <text evidence="2 10">Belongs to the pecanex family.</text>
</comment>
<feature type="region of interest" description="Disordered" evidence="11">
    <location>
        <begin position="44"/>
        <end position="64"/>
    </location>
</feature>
<dbReference type="Gene3D" id="3.40.50.11210">
    <property type="entry name" value="Rap/Ran-GAP"/>
    <property type="match status" value="1"/>
</dbReference>
<keyword evidence="6 10" id="KW-1133">Transmembrane helix</keyword>
<feature type="compositionally biased region" description="Basic and acidic residues" evidence="11">
    <location>
        <begin position="255"/>
        <end position="269"/>
    </location>
</feature>
<keyword evidence="3 9" id="KW-0343">GTPase activation</keyword>
<feature type="transmembrane region" description="Helical" evidence="10">
    <location>
        <begin position="899"/>
        <end position="918"/>
    </location>
</feature>
<dbReference type="eggNOG" id="KOG3604">
    <property type="taxonomic scope" value="Eukaryota"/>
</dbReference>
<feature type="transmembrane region" description="Helical" evidence="10">
    <location>
        <begin position="768"/>
        <end position="788"/>
    </location>
</feature>
<evidence type="ECO:0000256" key="8">
    <source>
        <dbReference type="ARBA" id="ARBA00023136"/>
    </source>
</evidence>
<name>L5LDA8_MYODS</name>
<evidence type="ECO:0000256" key="7">
    <source>
        <dbReference type="ARBA" id="ARBA00023054"/>
    </source>
</evidence>
<feature type="compositionally biased region" description="Polar residues" evidence="11">
    <location>
        <begin position="437"/>
        <end position="446"/>
    </location>
</feature>
<keyword evidence="4" id="KW-0597">Phosphoprotein</keyword>
<dbReference type="GO" id="GO:0016020">
    <property type="term" value="C:membrane"/>
    <property type="evidence" value="ECO:0007669"/>
    <property type="project" value="UniProtKB-SubCell"/>
</dbReference>
<evidence type="ECO:0000256" key="2">
    <source>
        <dbReference type="ARBA" id="ARBA00010170"/>
    </source>
</evidence>
<proteinExistence type="inferred from homology"/>
<dbReference type="InterPro" id="IPR000331">
    <property type="entry name" value="Rap/Ran_GAP_dom"/>
</dbReference>
<sequence>MVLPPSLMVAGVYCLVVAVIFTTIKTVNYRLHAMFDQGEIVEKRTSTLGEPEEEPAQGDSNLLRDPGVEMTVFRKVSSTPPVRCSSQHSVFGFNQVSELLPRMEDSGPLRDIKELVREQGSNNVIVTSADREMLKLSSQEKLIGDLPQTPLGAAPDPSLPSTDSSDRSPLAGDGVPWSGSSLADTPMSPLLKGSLSQELSKSFLTLSRPDRALVRTSSRREQRRGVGGYQPLDRRGSGEPLPQKAGSSDSCFSGTDRETLSSFKSEKTNSTHLDSPPGGQAPEGSDTDPPSEAELPASPDAGVPSDDTLRSFDTVIGAGTPPGPAEPLLVVRPKDLALLRPSKRRPPVRRHSPPGHAPRRPLLEGGGFFEDEDTSEGSELSPASSLRSQRRYSTDSSSSSCYSPESSRGAAGGPRKRRAPHGAEEGTAVPPKRPYGTQRTPSTASAKTHARVLSMDGAGGDVLRAPLAGSKAELEAQAGVELAAGEPTVLAAEAHRGPAANQPGWRGELQEEGAVGGAAEETGKRDHSSNVRRTQAIRRRHNAGSNPTPPASVMGSPPSSLHEAQRGRASSHSRALTLPSALHFASSLLLTRAGANVHEACTFDDTSEGAVHYFYDESGVRRSYTFGLAGGGYENPVGQQGEQAANGTWDRHSHSSSFHSADVPEVAGGLNLLQPRPVVLQGMQVRRVPLEIPEEQTLMEEAPPRAQHSYKYWLFPGHWTSVRYERLALLALLDRTRGLLENILGVGLSSLVAFLGYLLLLKGFFTDIWVFQFCLVIASCQYSLLKSVQPDAASPMHGHNWVIAYSRPVYFCICCLLIWLLDALGSAQPFPPVSLYGLTLFSASFFFCARDVATVFTLCFPFVFLLGLLPQVNTCLMYLLEQIDMHGFGGTAATSPLTAVFSLSRSLLAAALLYGFCLGAIKTPWPEQHVPVLFSVFCGLLVALSYHLSRQSSDPTVLWSLIRSKLFPELEERSLETARAEPPDPLPDKMRQSVREVLHSDLVMCVVIAVLTFAISASTVFIALKSVLGFVLYALAGAVGFFTHYLLPQLRKQLPWFCLSQPVLKPLEYSQYEVRGAAQVMWFEKLYAGLQCVEKYLIYPAVVLNALTVDAHTVVSHPDKFCLYCRALLMTVAGLKLLRSAFCCPPQQYLTLAFTVLLFHFDYPRLSQGFLLDYFLMSLLCSKLWDLLYKLRFVLTYIAPWQITWGSAFHAFAQPFAVPHSAMLFVQALLSALFSTPLNPLLGSAVFIMSYARPLKFWERDYNTKRVDHSNTRLVTQLDRNPGADDNNLNSIFYEHLTRSLQHTLCGDLVLGRWGNYGPGDCFVLASDYLNALVHLIEVGNGLVTFQLRGLEFRGTYCQQREVEAITEGVEEDEGCCCCEPGHLPRVLSFNAAFGQRWLAWEVTASKYVLEGYSISDNNAASMLQVFDLRKILITYYVKSIIYYVSRSPKLEAWLGHEGISAALRPVRAPGYADSDPTFSLSVDEDYDLRLSGLSLPSFCAVHLEWIQYCASRRSQPVDQDWNSPLVTLCFGLCVLGRRALGTASHSMSASLEPFLYGLHALFKGDFRITSPRDEWVFADMDLLHRVVAPGVRMALKLHQDHFTSPDEYEEPAALYDAIAANEERLVISHEGDPAWRSAILSNTPSLLALRHVLDDASDEYKIIMLNRRHLSFRVIKDHFTSPDEYEEPAALYDAIAANEERLVISHEGDPAWRSAILSNTPSLLALRHVLDDASDEYKIIMLNRRHLSFRVIKVNRECVRGLWAGQQQELVFLRNRNPERGSIQNAKQALRNMINSSCDQPLGYPIYVSPLTTSLAGSHPQLRALWGGPISLGAIARWLLHSWERLHKGCGAGCNSGGNVDDSDCGGGGGLTSLSNNPPLAHPTPENTAGSGDQLLPPGAGWGPRPSLSSSGDGRPPSLLHWPPPRLPGQPPASPAPTEGPRPSRPPGPGLLCSEGPSGKWSLGGRKGLGGSEGEPASGSPKGGTPKSQAPLDLSFSLDISTDASPPRAAQDIPCLDSSAPESGTPTGAPDLLLEEPGFVSELGGEGELGLGGPVSPPVPPALPNAAVSVLEEPQNRTSAYSLEHADLGAGYYRKYFYNKEHQNFFGLDEVLGPVAVSLRREEKEGSAGGTLHSYRIIVRTTQLRTLRGTISEEVLPPGPPRGLSPRKLLEHVAPRLSPTCLRLGSASPKVPRTLLTLDEQVLSFQRKVGILYCRAGQGSEEEMYNNQEAGPAFMQFLTLLGDVVRLKGFESYRAQLDTKTDSTGTHSLYTVYQDHEVMFHVSTMLPYTPNNQQQLLRKRHIGNNIVTIVFQEPGSKPFCPTTIRSHFQHVFLVVRAQAPCTAHTSYRVAVSRTQDTPAFGPVLPLGGGPFPANADFRAFLLAKALNGEQAAGHARHSVEALQTLTFEFYEFLVS</sequence>
<dbReference type="EMBL" id="KB112964">
    <property type="protein sequence ID" value="ELK24334.1"/>
    <property type="molecule type" value="Genomic_DNA"/>
</dbReference>